<dbReference type="InterPro" id="IPR001611">
    <property type="entry name" value="Leu-rich_rpt"/>
</dbReference>
<organism evidence="1 2">
    <name type="scientific">Adineta steineri</name>
    <dbReference type="NCBI Taxonomy" id="433720"/>
    <lineage>
        <taxon>Eukaryota</taxon>
        <taxon>Metazoa</taxon>
        <taxon>Spiralia</taxon>
        <taxon>Gnathifera</taxon>
        <taxon>Rotifera</taxon>
        <taxon>Eurotatoria</taxon>
        <taxon>Bdelloidea</taxon>
        <taxon>Adinetida</taxon>
        <taxon>Adinetidae</taxon>
        <taxon>Adineta</taxon>
    </lineage>
</organism>
<sequence>MNSFRAPFYLDNKRWFVTCAYNPRFRAIWLHTTPIYGIEYNSPIRCEVSWIDNICRITQRPIHEEVNITADKTPFGILNLCVYHIENRGAQHLADALQHNMTITSLDLHDNKVQDEGVEHLAAAL</sequence>
<dbReference type="InterPro" id="IPR032675">
    <property type="entry name" value="LRR_dom_sf"/>
</dbReference>
<comment type="caution">
    <text evidence="1">The sequence shown here is derived from an EMBL/GenBank/DDBJ whole genome shotgun (WGS) entry which is preliminary data.</text>
</comment>
<dbReference type="SUPFAM" id="SSF52047">
    <property type="entry name" value="RNI-like"/>
    <property type="match status" value="1"/>
</dbReference>
<dbReference type="Proteomes" id="UP000663881">
    <property type="component" value="Unassembled WGS sequence"/>
</dbReference>
<protein>
    <submittedName>
        <fullName evidence="1">Uncharacterized protein</fullName>
    </submittedName>
</protein>
<evidence type="ECO:0000313" key="1">
    <source>
        <dbReference type="EMBL" id="CAF4073297.1"/>
    </source>
</evidence>
<gene>
    <name evidence="1" type="ORF">OKA104_LOCUS34110</name>
</gene>
<name>A0A819U2H9_9BILA</name>
<reference evidence="1" key="1">
    <citation type="submission" date="2021-02" db="EMBL/GenBank/DDBJ databases">
        <authorList>
            <person name="Nowell W R."/>
        </authorList>
    </citation>
    <scope>NUCLEOTIDE SEQUENCE</scope>
</reference>
<dbReference type="AlphaFoldDB" id="A0A819U2H9"/>
<proteinExistence type="predicted"/>
<accession>A0A819U2H9</accession>
<evidence type="ECO:0000313" key="2">
    <source>
        <dbReference type="Proteomes" id="UP000663881"/>
    </source>
</evidence>
<feature type="non-terminal residue" evidence="1">
    <location>
        <position position="1"/>
    </location>
</feature>
<dbReference type="Gene3D" id="3.80.10.10">
    <property type="entry name" value="Ribonuclease Inhibitor"/>
    <property type="match status" value="1"/>
</dbReference>
<dbReference type="Pfam" id="PF13516">
    <property type="entry name" value="LRR_6"/>
    <property type="match status" value="1"/>
</dbReference>
<dbReference type="EMBL" id="CAJOAY010004528">
    <property type="protein sequence ID" value="CAF4073297.1"/>
    <property type="molecule type" value="Genomic_DNA"/>
</dbReference>